<protein>
    <submittedName>
        <fullName evidence="1">Uncharacterized protein</fullName>
    </submittedName>
</protein>
<reference evidence="1" key="1">
    <citation type="journal article" date="2023" name="G3 (Bethesda)">
        <title>A reference genome for the long-term kleptoplast-retaining sea slug Elysia crispata morphotype clarki.</title>
        <authorList>
            <person name="Eastman K.E."/>
            <person name="Pendleton A.L."/>
            <person name="Shaikh M.A."/>
            <person name="Suttiyut T."/>
            <person name="Ogas R."/>
            <person name="Tomko P."/>
            <person name="Gavelis G."/>
            <person name="Widhalm J.R."/>
            <person name="Wisecaver J.H."/>
        </authorList>
    </citation>
    <scope>NUCLEOTIDE SEQUENCE</scope>
    <source>
        <strain evidence="1">ECLA1</strain>
    </source>
</reference>
<proteinExistence type="predicted"/>
<name>A0AAE0YUF8_9GAST</name>
<evidence type="ECO:0000313" key="2">
    <source>
        <dbReference type="Proteomes" id="UP001283361"/>
    </source>
</evidence>
<comment type="caution">
    <text evidence="1">The sequence shown here is derived from an EMBL/GenBank/DDBJ whole genome shotgun (WGS) entry which is preliminary data.</text>
</comment>
<dbReference type="Proteomes" id="UP001283361">
    <property type="component" value="Unassembled WGS sequence"/>
</dbReference>
<evidence type="ECO:0000313" key="1">
    <source>
        <dbReference type="EMBL" id="KAK3757250.1"/>
    </source>
</evidence>
<organism evidence="1 2">
    <name type="scientific">Elysia crispata</name>
    <name type="common">lettuce slug</name>
    <dbReference type="NCBI Taxonomy" id="231223"/>
    <lineage>
        <taxon>Eukaryota</taxon>
        <taxon>Metazoa</taxon>
        <taxon>Spiralia</taxon>
        <taxon>Lophotrochozoa</taxon>
        <taxon>Mollusca</taxon>
        <taxon>Gastropoda</taxon>
        <taxon>Heterobranchia</taxon>
        <taxon>Euthyneura</taxon>
        <taxon>Panpulmonata</taxon>
        <taxon>Sacoglossa</taxon>
        <taxon>Placobranchoidea</taxon>
        <taxon>Plakobranchidae</taxon>
        <taxon>Elysia</taxon>
    </lineage>
</organism>
<gene>
    <name evidence="1" type="ORF">RRG08_047441</name>
</gene>
<sequence length="86" mass="9331">MRPLAAPFSITDCTVVAVHLAKRFGNCFSFRGLLMLFICGLCDCANLVEGCWANLGHPLVSPRDGEAGIVTPWWHRSGKGGVTRLD</sequence>
<dbReference type="AlphaFoldDB" id="A0AAE0YUF8"/>
<keyword evidence="2" id="KW-1185">Reference proteome</keyword>
<accession>A0AAE0YUF8</accession>
<dbReference type="EMBL" id="JAWDGP010005399">
    <property type="protein sequence ID" value="KAK3757250.1"/>
    <property type="molecule type" value="Genomic_DNA"/>
</dbReference>